<dbReference type="GeneID" id="25379363"/>
<dbReference type="SUPFAM" id="SSF56672">
    <property type="entry name" value="DNA/RNA polymerases"/>
    <property type="match status" value="1"/>
</dbReference>
<dbReference type="PROSITE" id="PS50878">
    <property type="entry name" value="RT_POL"/>
    <property type="match status" value="1"/>
</dbReference>
<accession>U6JWC3</accession>
<sequence length="217" mass="24612">MFLPLAGRGVVAYVDDVLVYSEDEEPRAKLLEQFLKILWEQRMYPKFKKCQFASSAIEYLGYRIGGDGITPSPAKVKAIEIWPEELPDDTQLKQFLGTVSYCRMFMGPVFADKTKPLVELIKKGVPFLWTEKITEAVKALKYTSAIFTTLQILDIKKALCAASGCFGIRGALAACLLAFSTGLRMRWWGLHKKQSRGPWFDAPIDEREVKFRGPYDL</sequence>
<dbReference type="Gene3D" id="3.30.70.270">
    <property type="match status" value="2"/>
</dbReference>
<dbReference type="PANTHER" id="PTHR33064:SF37">
    <property type="entry name" value="RIBONUCLEASE H"/>
    <property type="match status" value="1"/>
</dbReference>
<proteinExistence type="predicted"/>
<feature type="domain" description="Reverse transcriptase" evidence="1">
    <location>
        <begin position="1"/>
        <end position="64"/>
    </location>
</feature>
<reference evidence="2" key="1">
    <citation type="submission" date="2013-10" db="EMBL/GenBank/DDBJ databases">
        <title>Genomic analysis of the causative agents of coccidiosis in chickens.</title>
        <authorList>
            <person name="Reid A.J."/>
            <person name="Blake D."/>
            <person name="Billington K."/>
            <person name="Browne H."/>
            <person name="Dunn M."/>
            <person name="Hung S."/>
            <person name="Kawahara F."/>
            <person name="Miranda-Saavedra D."/>
            <person name="Mourier T."/>
            <person name="Nagra H."/>
            <person name="Otto T.D."/>
            <person name="Rawlings N."/>
            <person name="Sanchez A."/>
            <person name="Sanders M."/>
            <person name="Subramaniam C."/>
            <person name="Tay Y."/>
            <person name="Dear P."/>
            <person name="Doerig C."/>
            <person name="Gruber A."/>
            <person name="Parkinson J."/>
            <person name="Shirley M."/>
            <person name="Wan K.L."/>
            <person name="Berriman M."/>
            <person name="Tomley F."/>
            <person name="Pain A."/>
        </authorList>
    </citation>
    <scope>NUCLEOTIDE SEQUENCE [LARGE SCALE GENOMIC DNA]</scope>
    <source>
        <strain evidence="2">Houghton</strain>
    </source>
</reference>
<dbReference type="Proteomes" id="UP000030744">
    <property type="component" value="Unassembled WGS sequence"/>
</dbReference>
<name>U6JWC3_9EIME</name>
<dbReference type="InterPro" id="IPR043128">
    <property type="entry name" value="Rev_trsase/Diguanyl_cyclase"/>
</dbReference>
<dbReference type="VEuPathDB" id="ToxoDB:EMH_0046650"/>
<reference evidence="2" key="2">
    <citation type="submission" date="2013-10" db="EMBL/GenBank/DDBJ databases">
        <authorList>
            <person name="Aslett M."/>
        </authorList>
    </citation>
    <scope>NUCLEOTIDE SEQUENCE [LARGE SCALE GENOMIC DNA]</scope>
    <source>
        <strain evidence="2">Houghton</strain>
    </source>
</reference>
<dbReference type="InterPro" id="IPR051320">
    <property type="entry name" value="Viral_Replic_Matur_Polypro"/>
</dbReference>
<evidence type="ECO:0000313" key="2">
    <source>
        <dbReference type="EMBL" id="CDJ29071.1"/>
    </source>
</evidence>
<organism evidence="2 3">
    <name type="scientific">Eimeria mitis</name>
    <dbReference type="NCBI Taxonomy" id="44415"/>
    <lineage>
        <taxon>Eukaryota</taxon>
        <taxon>Sar</taxon>
        <taxon>Alveolata</taxon>
        <taxon>Apicomplexa</taxon>
        <taxon>Conoidasida</taxon>
        <taxon>Coccidia</taxon>
        <taxon>Eucoccidiorida</taxon>
        <taxon>Eimeriorina</taxon>
        <taxon>Eimeriidae</taxon>
        <taxon>Eimeria</taxon>
    </lineage>
</organism>
<dbReference type="InterPro" id="IPR000477">
    <property type="entry name" value="RT_dom"/>
</dbReference>
<evidence type="ECO:0000259" key="1">
    <source>
        <dbReference type="PROSITE" id="PS50878"/>
    </source>
</evidence>
<gene>
    <name evidence="2" type="ORF">EMH_0046650</name>
</gene>
<dbReference type="AlphaFoldDB" id="U6JWC3"/>
<keyword evidence="3" id="KW-1185">Reference proteome</keyword>
<protein>
    <submittedName>
        <fullName evidence="2">OSJNBa0079C19.6 protein, related</fullName>
    </submittedName>
</protein>
<dbReference type="EMBL" id="HG681718">
    <property type="protein sequence ID" value="CDJ29071.1"/>
    <property type="molecule type" value="Genomic_DNA"/>
</dbReference>
<dbReference type="RefSeq" id="XP_013351645.1">
    <property type="nucleotide sequence ID" value="XM_013496191.1"/>
</dbReference>
<dbReference type="OrthoDB" id="2013610at2759"/>
<dbReference type="Pfam" id="PF00078">
    <property type="entry name" value="RVT_1"/>
    <property type="match status" value="1"/>
</dbReference>
<dbReference type="InterPro" id="IPR043502">
    <property type="entry name" value="DNA/RNA_pol_sf"/>
</dbReference>
<dbReference type="PANTHER" id="PTHR33064">
    <property type="entry name" value="POL PROTEIN"/>
    <property type="match status" value="1"/>
</dbReference>
<evidence type="ECO:0000313" key="3">
    <source>
        <dbReference type="Proteomes" id="UP000030744"/>
    </source>
</evidence>